<dbReference type="AlphaFoldDB" id="A0A377TRD1"/>
<accession>A0A377TRD1</accession>
<evidence type="ECO:0000313" key="1">
    <source>
        <dbReference type="EMBL" id="STS81929.1"/>
    </source>
</evidence>
<organism evidence="1 2">
    <name type="scientific">Klebsiella pneumoniae</name>
    <dbReference type="NCBI Taxonomy" id="573"/>
    <lineage>
        <taxon>Bacteria</taxon>
        <taxon>Pseudomonadati</taxon>
        <taxon>Pseudomonadota</taxon>
        <taxon>Gammaproteobacteria</taxon>
        <taxon>Enterobacterales</taxon>
        <taxon>Enterobacteriaceae</taxon>
        <taxon>Klebsiella/Raoultella group</taxon>
        <taxon>Klebsiella</taxon>
        <taxon>Klebsiella pneumoniae complex</taxon>
    </lineage>
</organism>
<sequence>MWAQMIDHPLADPGADHFAEFEAETIDNMLLFNRRLAQPEQTRLGVIFAERRAALADFFAVDALGEGLKATAFGGRRRLARPVVVNRVGLVVAGLVSMSIRCIPSRWKL</sequence>
<dbReference type="EMBL" id="UGKQ01000007">
    <property type="protein sequence ID" value="STS81929.1"/>
    <property type="molecule type" value="Genomic_DNA"/>
</dbReference>
<name>A0A377TRD1_KLEPN</name>
<dbReference type="Proteomes" id="UP000254938">
    <property type="component" value="Unassembled WGS sequence"/>
</dbReference>
<evidence type="ECO:0000313" key="2">
    <source>
        <dbReference type="Proteomes" id="UP000254938"/>
    </source>
</evidence>
<proteinExistence type="predicted"/>
<protein>
    <submittedName>
        <fullName evidence="1">Uncharacterized protein</fullName>
    </submittedName>
</protein>
<reference evidence="1 2" key="1">
    <citation type="submission" date="2018-06" db="EMBL/GenBank/DDBJ databases">
        <authorList>
            <consortium name="Pathogen Informatics"/>
            <person name="Doyle S."/>
        </authorList>
    </citation>
    <scope>NUCLEOTIDE SEQUENCE [LARGE SCALE GENOMIC DNA]</scope>
    <source>
        <strain evidence="1 2">NCTC9140</strain>
    </source>
</reference>
<gene>
    <name evidence="1" type="ORF">NCTC9140_03673</name>
</gene>